<dbReference type="RefSeq" id="WP_073105880.1">
    <property type="nucleotide sequence ID" value="NZ_FQXE01000011.1"/>
</dbReference>
<dbReference type="PANTHER" id="PTHR30006">
    <property type="entry name" value="THIAMINE-BINDING PERIPLASMIC PROTEIN-RELATED"/>
    <property type="match status" value="1"/>
</dbReference>
<protein>
    <submittedName>
        <fullName evidence="2">ABC-type Fe3+ transport system, substrate-binding protein</fullName>
    </submittedName>
</protein>
<evidence type="ECO:0000313" key="3">
    <source>
        <dbReference type="Proteomes" id="UP000184226"/>
    </source>
</evidence>
<dbReference type="Proteomes" id="UP000184226">
    <property type="component" value="Unassembled WGS sequence"/>
</dbReference>
<evidence type="ECO:0000256" key="1">
    <source>
        <dbReference type="ARBA" id="ARBA00022729"/>
    </source>
</evidence>
<dbReference type="InterPro" id="IPR006059">
    <property type="entry name" value="SBP"/>
</dbReference>
<dbReference type="EMBL" id="FQXE01000011">
    <property type="protein sequence ID" value="SHI17167.1"/>
    <property type="molecule type" value="Genomic_DNA"/>
</dbReference>
<dbReference type="Gene3D" id="3.40.190.10">
    <property type="entry name" value="Periplasmic binding protein-like II"/>
    <property type="match status" value="2"/>
</dbReference>
<dbReference type="AlphaFoldDB" id="A0A1M5YYS6"/>
<gene>
    <name evidence="2" type="ORF">SAMN04488135_11188</name>
</gene>
<dbReference type="STRING" id="658167.SAMN04488135_11188"/>
<name>A0A1M5YYS6_9BURK</name>
<sequence>MKKEIIAIGLGAVLAMFQTADVKAADTKEIAAARSWLQQNAPGLEDGVLDAAAKEGKLMLYCLVSSCPQPLVDAFHKTFPFIKVQVYRASGGALAERFASESRAKRGMADVVMNSSAIVLDQFAKEGFLLNWTPPSGELVPKAFRHDGYWYGIGLLHMGMAWNTTKVTPEEEQWLRSVGSWKDIANPAFKGRTALTHVRAGGTSQLVYYYLKETVGASYMENLKTNLEPVIFDSINTLSERLVSGEYSYTPLGPIDIGVLNDMVGRGAPIGWNFPEPALALAYSAAISQGAPHQNAAKLFMAWSTTLTGQSAYVNTVGLGPMRSDVTDNRPITRSQYYKLPKTVYEADWSLISKDLGGIMAEFKRVFND</sequence>
<organism evidence="2 3">
    <name type="scientific">Pollutimonas bauzanensis</name>
    <dbReference type="NCBI Taxonomy" id="658167"/>
    <lineage>
        <taxon>Bacteria</taxon>
        <taxon>Pseudomonadati</taxon>
        <taxon>Pseudomonadota</taxon>
        <taxon>Betaproteobacteria</taxon>
        <taxon>Burkholderiales</taxon>
        <taxon>Alcaligenaceae</taxon>
        <taxon>Pollutimonas</taxon>
    </lineage>
</organism>
<proteinExistence type="predicted"/>
<dbReference type="SUPFAM" id="SSF53850">
    <property type="entry name" value="Periplasmic binding protein-like II"/>
    <property type="match status" value="1"/>
</dbReference>
<reference evidence="2 3" key="1">
    <citation type="submission" date="2016-11" db="EMBL/GenBank/DDBJ databases">
        <authorList>
            <person name="Jaros S."/>
            <person name="Januszkiewicz K."/>
            <person name="Wedrychowicz H."/>
        </authorList>
    </citation>
    <scope>NUCLEOTIDE SEQUENCE [LARGE SCALE GENOMIC DNA]</scope>
    <source>
        <strain evidence="2 3">CGMCC 1.10190</strain>
    </source>
</reference>
<keyword evidence="1" id="KW-0732">Signal</keyword>
<keyword evidence="3" id="KW-1185">Reference proteome</keyword>
<evidence type="ECO:0000313" key="2">
    <source>
        <dbReference type="EMBL" id="SHI17167.1"/>
    </source>
</evidence>
<accession>A0A1M5YYS6</accession>
<dbReference type="Pfam" id="PF13416">
    <property type="entry name" value="SBP_bac_8"/>
    <property type="match status" value="1"/>
</dbReference>